<protein>
    <recommendedName>
        <fullName evidence="1">Myb/SANT-like domain-containing protein</fullName>
    </recommendedName>
</protein>
<dbReference type="InterPro" id="IPR039319">
    <property type="entry name" value="ELF3-like"/>
</dbReference>
<feature type="domain" description="Myb/SANT-like" evidence="1">
    <location>
        <begin position="146"/>
        <end position="205"/>
    </location>
</feature>
<dbReference type="GO" id="GO:2000028">
    <property type="term" value="P:regulation of photoperiodism, flowering"/>
    <property type="evidence" value="ECO:0007669"/>
    <property type="project" value="InterPro"/>
</dbReference>
<proteinExistence type="predicted"/>
<dbReference type="PANTHER" id="PTHR34281">
    <property type="entry name" value="PROTEIN EARLY FLOWERING 3"/>
    <property type="match status" value="1"/>
</dbReference>
<evidence type="ECO:0000313" key="3">
    <source>
        <dbReference type="Proteomes" id="UP000197138"/>
    </source>
</evidence>
<comment type="caution">
    <text evidence="2">The sequence shown here is derived from an EMBL/GenBank/DDBJ whole genome shotgun (WGS) entry which is preliminary data.</text>
</comment>
<reference evidence="3" key="1">
    <citation type="journal article" date="2017" name="Plant J.">
        <title>The pomegranate (Punica granatum L.) genome and the genomics of punicalagin biosynthesis.</title>
        <authorList>
            <person name="Qin G."/>
            <person name="Xu C."/>
            <person name="Ming R."/>
            <person name="Tang H."/>
            <person name="Guyot R."/>
            <person name="Kramer E.M."/>
            <person name="Hu Y."/>
            <person name="Yi X."/>
            <person name="Qi Y."/>
            <person name="Xu X."/>
            <person name="Gao Z."/>
            <person name="Pan H."/>
            <person name="Jian J."/>
            <person name="Tian Y."/>
            <person name="Yue Z."/>
            <person name="Xu Y."/>
        </authorList>
    </citation>
    <scope>NUCLEOTIDE SEQUENCE [LARGE SCALE GENOMIC DNA]</scope>
    <source>
        <strain evidence="3">cv. Dabenzi</strain>
    </source>
</reference>
<sequence>MKRGKEHDEQIALMGPMFPRLHVKDAAEKGGPRAPLRNKMALYEQLSIPSQKFNPQLLPLSNNPANNLVPPASSSQGSGCDRHALYPIRLPLSAPTHISKKFSVHKFDAANTSASTSQVKARKRARVEEDFAVPKEMAPKGDGILEWTDALESAFIDVLLEKFTRTHTTSWKGKDWEQMNKELEEQFPGTTLGSKKLQQKLRRLRT</sequence>
<evidence type="ECO:0000313" key="2">
    <source>
        <dbReference type="EMBL" id="OWM63451.1"/>
    </source>
</evidence>
<accession>A0A218VTX7</accession>
<gene>
    <name evidence="2" type="ORF">CDL15_Pgr022196</name>
</gene>
<name>A0A218VTX7_PUNGR</name>
<dbReference type="PANTHER" id="PTHR34281:SF2">
    <property type="entry name" value="PROTEIN EARLY FLOWERING 3"/>
    <property type="match status" value="1"/>
</dbReference>
<organism evidence="2 3">
    <name type="scientific">Punica granatum</name>
    <name type="common">Pomegranate</name>
    <dbReference type="NCBI Taxonomy" id="22663"/>
    <lineage>
        <taxon>Eukaryota</taxon>
        <taxon>Viridiplantae</taxon>
        <taxon>Streptophyta</taxon>
        <taxon>Embryophyta</taxon>
        <taxon>Tracheophyta</taxon>
        <taxon>Spermatophyta</taxon>
        <taxon>Magnoliopsida</taxon>
        <taxon>eudicotyledons</taxon>
        <taxon>Gunneridae</taxon>
        <taxon>Pentapetalae</taxon>
        <taxon>rosids</taxon>
        <taxon>malvids</taxon>
        <taxon>Myrtales</taxon>
        <taxon>Lythraceae</taxon>
        <taxon>Punica</taxon>
    </lineage>
</organism>
<dbReference type="Pfam" id="PF12776">
    <property type="entry name" value="Myb_DNA-bind_3"/>
    <property type="match status" value="1"/>
</dbReference>
<dbReference type="AlphaFoldDB" id="A0A218VTX7"/>
<dbReference type="Proteomes" id="UP000197138">
    <property type="component" value="Unassembled WGS sequence"/>
</dbReference>
<dbReference type="InterPro" id="IPR024752">
    <property type="entry name" value="Myb/SANT-like_dom"/>
</dbReference>
<dbReference type="EMBL" id="MTKT01006103">
    <property type="protein sequence ID" value="OWM63451.1"/>
    <property type="molecule type" value="Genomic_DNA"/>
</dbReference>
<evidence type="ECO:0000259" key="1">
    <source>
        <dbReference type="Pfam" id="PF12776"/>
    </source>
</evidence>